<dbReference type="Pfam" id="PF03922">
    <property type="entry name" value="OmpW"/>
    <property type="match status" value="1"/>
</dbReference>
<reference evidence="1 2" key="1">
    <citation type="submission" date="2019-03" db="EMBL/GenBank/DDBJ databases">
        <title>Genomic Encyclopedia of Type Strains, Phase IV (KMG-IV): sequencing the most valuable type-strain genomes for metagenomic binning, comparative biology and taxonomic classification.</title>
        <authorList>
            <person name="Goeker M."/>
        </authorList>
    </citation>
    <scope>NUCLEOTIDE SEQUENCE [LARGE SCALE GENOMIC DNA]</scope>
    <source>
        <strain evidence="1 2">DSM 21944</strain>
    </source>
</reference>
<dbReference type="PANTHER" id="PTHR36920:SF1">
    <property type="entry name" value="OUTER MEMBRANE PROTEIN W"/>
    <property type="match status" value="1"/>
</dbReference>
<dbReference type="InterPro" id="IPR011250">
    <property type="entry name" value="OMP/PagP_B-barrel"/>
</dbReference>
<accession>A0A4R3LJD2</accession>
<dbReference type="SUPFAM" id="SSF56925">
    <property type="entry name" value="OMPA-like"/>
    <property type="match status" value="1"/>
</dbReference>
<dbReference type="PANTHER" id="PTHR36920">
    <property type="match status" value="1"/>
</dbReference>
<comment type="caution">
    <text evidence="1">The sequence shown here is derived from an EMBL/GenBank/DDBJ whole genome shotgun (WGS) entry which is preliminary data.</text>
</comment>
<dbReference type="InterPro" id="IPR005618">
    <property type="entry name" value="OMPW"/>
</dbReference>
<organism evidence="1 2">
    <name type="scientific">Pseudofulvimonas gallinarii</name>
    <dbReference type="NCBI Taxonomy" id="634155"/>
    <lineage>
        <taxon>Bacteria</taxon>
        <taxon>Pseudomonadati</taxon>
        <taxon>Pseudomonadota</taxon>
        <taxon>Gammaproteobacteria</taxon>
        <taxon>Lysobacterales</taxon>
        <taxon>Rhodanobacteraceae</taxon>
        <taxon>Pseudofulvimonas</taxon>
    </lineage>
</organism>
<gene>
    <name evidence="1" type="ORF">EDC25_10588</name>
</gene>
<dbReference type="Gene3D" id="2.40.160.20">
    <property type="match status" value="1"/>
</dbReference>
<protein>
    <submittedName>
        <fullName evidence="1">Outer membrane protein</fullName>
    </submittedName>
</protein>
<dbReference type="EMBL" id="SMAF01000005">
    <property type="protein sequence ID" value="TCS99655.1"/>
    <property type="molecule type" value="Genomic_DNA"/>
</dbReference>
<name>A0A4R3LJD2_9GAMM</name>
<evidence type="ECO:0000313" key="2">
    <source>
        <dbReference type="Proteomes" id="UP000294599"/>
    </source>
</evidence>
<dbReference type="Proteomes" id="UP000294599">
    <property type="component" value="Unassembled WGS sequence"/>
</dbReference>
<sequence>MKTAPMCLTQVKGTIARGFDNAAIEKPQLPLENNMKTALTLSVAIAAALALPLSASAHEAGDLIVRFGAHNVAPDSDNGSLAAGTLEVDVDNSIRPTVMLEYMINRSLGVEVIAALPFQHDISLNGAHAGSTKHLPPTVSLQWHFNPAGKFQPFIGAGLNYTTFFSEKSAGPIAGTDLELDDSWGLALHAGFDVKINDKWMWGADVRWIDIDTDVSVNGADVGTANIDPIVYGVFVGYRF</sequence>
<dbReference type="GO" id="GO:0055085">
    <property type="term" value="P:transmembrane transport"/>
    <property type="evidence" value="ECO:0007669"/>
    <property type="project" value="TreeGrafter"/>
</dbReference>
<proteinExistence type="predicted"/>
<keyword evidence="2" id="KW-1185">Reference proteome</keyword>
<dbReference type="AlphaFoldDB" id="A0A4R3LJD2"/>
<dbReference type="GO" id="GO:0019867">
    <property type="term" value="C:outer membrane"/>
    <property type="evidence" value="ECO:0007669"/>
    <property type="project" value="InterPro"/>
</dbReference>
<evidence type="ECO:0000313" key="1">
    <source>
        <dbReference type="EMBL" id="TCS99655.1"/>
    </source>
</evidence>